<accession>A0A5B7GHT6</accession>
<evidence type="ECO:0000313" key="1">
    <source>
        <dbReference type="EMBL" id="MPC57166.1"/>
    </source>
</evidence>
<protein>
    <submittedName>
        <fullName evidence="1">Uncharacterized protein</fullName>
    </submittedName>
</protein>
<proteinExistence type="predicted"/>
<dbReference type="Proteomes" id="UP000324222">
    <property type="component" value="Unassembled WGS sequence"/>
</dbReference>
<dbReference type="AlphaFoldDB" id="A0A5B7GHT6"/>
<reference evidence="1 2" key="1">
    <citation type="submission" date="2019-05" db="EMBL/GenBank/DDBJ databases">
        <title>Another draft genome of Portunus trituberculatus and its Hox gene families provides insights of decapod evolution.</title>
        <authorList>
            <person name="Jeong J.-H."/>
            <person name="Song I."/>
            <person name="Kim S."/>
            <person name="Choi T."/>
            <person name="Kim D."/>
            <person name="Ryu S."/>
            <person name="Kim W."/>
        </authorList>
    </citation>
    <scope>NUCLEOTIDE SEQUENCE [LARGE SCALE GENOMIC DNA]</scope>
    <source>
        <tissue evidence="1">Muscle</tissue>
    </source>
</reference>
<dbReference type="EMBL" id="VSRR010014554">
    <property type="protein sequence ID" value="MPC57166.1"/>
    <property type="molecule type" value="Genomic_DNA"/>
</dbReference>
<name>A0A5B7GHT6_PORTR</name>
<evidence type="ECO:0000313" key="2">
    <source>
        <dbReference type="Proteomes" id="UP000324222"/>
    </source>
</evidence>
<comment type="caution">
    <text evidence="1">The sequence shown here is derived from an EMBL/GenBank/DDBJ whole genome shotgun (WGS) entry which is preliminary data.</text>
</comment>
<sequence>MVMNVDVPDRAEGESIRNAKLRISTLFSPRQSGRTSNRHNISECLHKFAVLRSRKPRVSYHLSGVSLSLESIINEPHDIKQD</sequence>
<organism evidence="1 2">
    <name type="scientific">Portunus trituberculatus</name>
    <name type="common">Swimming crab</name>
    <name type="synonym">Neptunus trituberculatus</name>
    <dbReference type="NCBI Taxonomy" id="210409"/>
    <lineage>
        <taxon>Eukaryota</taxon>
        <taxon>Metazoa</taxon>
        <taxon>Ecdysozoa</taxon>
        <taxon>Arthropoda</taxon>
        <taxon>Crustacea</taxon>
        <taxon>Multicrustacea</taxon>
        <taxon>Malacostraca</taxon>
        <taxon>Eumalacostraca</taxon>
        <taxon>Eucarida</taxon>
        <taxon>Decapoda</taxon>
        <taxon>Pleocyemata</taxon>
        <taxon>Brachyura</taxon>
        <taxon>Eubrachyura</taxon>
        <taxon>Portunoidea</taxon>
        <taxon>Portunidae</taxon>
        <taxon>Portuninae</taxon>
        <taxon>Portunus</taxon>
    </lineage>
</organism>
<keyword evidence="2" id="KW-1185">Reference proteome</keyword>
<gene>
    <name evidence="1" type="ORF">E2C01_051141</name>
</gene>